<dbReference type="EMBL" id="JACRTB010000015">
    <property type="protein sequence ID" value="MBC8576783.1"/>
    <property type="molecule type" value="Genomic_DNA"/>
</dbReference>
<dbReference type="Proteomes" id="UP000658131">
    <property type="component" value="Unassembled WGS sequence"/>
</dbReference>
<evidence type="ECO:0000313" key="2">
    <source>
        <dbReference type="EMBL" id="MBC8576783.1"/>
    </source>
</evidence>
<evidence type="ECO:0000313" key="3">
    <source>
        <dbReference type="Proteomes" id="UP000658131"/>
    </source>
</evidence>
<dbReference type="InterPro" id="IPR029039">
    <property type="entry name" value="Flavoprotein-like_sf"/>
</dbReference>
<comment type="caution">
    <text evidence="2">The sequence shown here is derived from an EMBL/GenBank/DDBJ whole genome shotgun (WGS) entry which is preliminary data.</text>
</comment>
<proteinExistence type="predicted"/>
<keyword evidence="3" id="KW-1185">Reference proteome</keyword>
<name>A0ABR7NK48_9FIRM</name>
<accession>A0ABR7NK48</accession>
<evidence type="ECO:0000259" key="1">
    <source>
        <dbReference type="Pfam" id="PF03358"/>
    </source>
</evidence>
<dbReference type="Pfam" id="PF03358">
    <property type="entry name" value="FMN_red"/>
    <property type="match status" value="1"/>
</dbReference>
<reference evidence="2 3" key="1">
    <citation type="submission" date="2020-08" db="EMBL/GenBank/DDBJ databases">
        <title>Genome public.</title>
        <authorList>
            <person name="Liu C."/>
            <person name="Sun Q."/>
        </authorList>
    </citation>
    <scope>NUCLEOTIDE SEQUENCE [LARGE SCALE GENOMIC DNA]</scope>
    <source>
        <strain evidence="2 3">BX1</strain>
    </source>
</reference>
<organism evidence="2 3">
    <name type="scientific">Yanshouia hominis</name>
    <dbReference type="NCBI Taxonomy" id="2763673"/>
    <lineage>
        <taxon>Bacteria</taxon>
        <taxon>Bacillati</taxon>
        <taxon>Bacillota</taxon>
        <taxon>Clostridia</taxon>
        <taxon>Eubacteriales</taxon>
        <taxon>Oscillospiraceae</taxon>
        <taxon>Yanshouia</taxon>
    </lineage>
</organism>
<sequence>MREALLLIRPAPMPGDRLSSVLSAALDGRATEEICTAQALAVWGGAGGLRNRRILFAIALGERGMNLEWCAMLAFLRGCPGCLEGSVGAVLIDGTGELYTKSAAKELVFAANLAGCAFVGQPLVEGTGSLANFTVQAKNAGTGLFEAYQGAAHHLADRLEAFEFPRRESPRLLALHASSHSTSNTMALWERVRGLLGGISVTEVGLRNGTLSDCSGCPYTACLHFGERGGCFYGGVMVEEVYPALRQADAVLFLAPNYNDALSANLTACINRLTALFRAVRFYDKAVFGIVVSGYSGGDIVAGQIISAMCMNKTFFLPARFALIETANDAGTALRLPGIEERISAFAAGIRAALLKSQPKETP</sequence>
<dbReference type="RefSeq" id="WP_262400284.1">
    <property type="nucleotide sequence ID" value="NZ_JACRTB010000015.1"/>
</dbReference>
<dbReference type="InterPro" id="IPR005025">
    <property type="entry name" value="FMN_Rdtase-like_dom"/>
</dbReference>
<feature type="domain" description="NADPH-dependent FMN reductase-like" evidence="1">
    <location>
        <begin position="171"/>
        <end position="326"/>
    </location>
</feature>
<dbReference type="Gene3D" id="3.40.50.360">
    <property type="match status" value="1"/>
</dbReference>
<gene>
    <name evidence="2" type="ORF">H8717_10270</name>
</gene>
<protein>
    <submittedName>
        <fullName evidence="2">NAD(P)H-dependent oxidoreductase</fullName>
    </submittedName>
</protein>
<dbReference type="SUPFAM" id="SSF52218">
    <property type="entry name" value="Flavoproteins"/>
    <property type="match status" value="1"/>
</dbReference>